<accession>A0ABN1YUD4</accession>
<dbReference type="InterPro" id="IPR041522">
    <property type="entry name" value="CdaR_GGDEF"/>
</dbReference>
<organism evidence="5 6">
    <name type="scientific">Agrococcus citreus</name>
    <dbReference type="NCBI Taxonomy" id="84643"/>
    <lineage>
        <taxon>Bacteria</taxon>
        <taxon>Bacillati</taxon>
        <taxon>Actinomycetota</taxon>
        <taxon>Actinomycetes</taxon>
        <taxon>Micrococcales</taxon>
        <taxon>Microbacteriaceae</taxon>
        <taxon>Agrococcus</taxon>
    </lineage>
</organism>
<dbReference type="InterPro" id="IPR025751">
    <property type="entry name" value="RsbRD_N_dom"/>
</dbReference>
<evidence type="ECO:0000313" key="6">
    <source>
        <dbReference type="Proteomes" id="UP001501266"/>
    </source>
</evidence>
<gene>
    <name evidence="5" type="ORF">GCM10009640_16000</name>
</gene>
<feature type="domain" description="PucR C-terminal helix-turn-helix" evidence="2">
    <location>
        <begin position="330"/>
        <end position="387"/>
    </location>
</feature>
<evidence type="ECO:0000259" key="3">
    <source>
        <dbReference type="Pfam" id="PF14361"/>
    </source>
</evidence>
<feature type="domain" description="RsbT co-antagonist protein RsbRD N-terminal" evidence="3">
    <location>
        <begin position="15"/>
        <end position="150"/>
    </location>
</feature>
<dbReference type="Proteomes" id="UP001501266">
    <property type="component" value="Unassembled WGS sequence"/>
</dbReference>
<evidence type="ECO:0000259" key="2">
    <source>
        <dbReference type="Pfam" id="PF13556"/>
    </source>
</evidence>
<evidence type="ECO:0000256" key="1">
    <source>
        <dbReference type="ARBA" id="ARBA00006754"/>
    </source>
</evidence>
<dbReference type="Pfam" id="PF17853">
    <property type="entry name" value="GGDEF_2"/>
    <property type="match status" value="1"/>
</dbReference>
<sequence>MVSPQSRLVYSPNVDRLTARAVDAIWDQYPGYSADVFPKSELIPSVRENLSLAVRVLRRGAAPRADELGNGRVLGASRASQGVPLESVIQAYRSSERTIILDLFSDAQTWPVRLTSHYADLVISTFDLLTQEMIDAYRETAASVEAANRRVENELVRAVVDGETRTQEFDARVRTLGIDPRLPRVALAVGASAATDFALLHRLRRRIASVIQPHVVGPSVFGDIGELAVGIVSPRRGVDAVAAAVERVVDEEGGGRIVVGIGRAVGDLPSAHSSSHEAIESAAAAFRRSGGARVLRYSDALVDVLLGASPSISEVLVATRLDGLRGHPHLLETLEALIENDLSQSAAARSLFVHVNTVAHRVRRIHEITGYDPLKLDDLVGTALALRWASGDHARHASVPRSDT</sequence>
<proteinExistence type="inferred from homology"/>
<dbReference type="InterPro" id="IPR025736">
    <property type="entry name" value="PucR_C-HTH_dom"/>
</dbReference>
<name>A0ABN1YUD4_9MICO</name>
<dbReference type="EMBL" id="BAAAKK010000004">
    <property type="protein sequence ID" value="GAA1422753.1"/>
    <property type="molecule type" value="Genomic_DNA"/>
</dbReference>
<dbReference type="PANTHER" id="PTHR33744">
    <property type="entry name" value="CARBOHYDRATE DIACID REGULATOR"/>
    <property type="match status" value="1"/>
</dbReference>
<evidence type="ECO:0008006" key="7">
    <source>
        <dbReference type="Google" id="ProtNLM"/>
    </source>
</evidence>
<dbReference type="InterPro" id="IPR051448">
    <property type="entry name" value="CdaR-like_regulators"/>
</dbReference>
<reference evidence="5 6" key="1">
    <citation type="journal article" date="2019" name="Int. J. Syst. Evol. Microbiol.">
        <title>The Global Catalogue of Microorganisms (GCM) 10K type strain sequencing project: providing services to taxonomists for standard genome sequencing and annotation.</title>
        <authorList>
            <consortium name="The Broad Institute Genomics Platform"/>
            <consortium name="The Broad Institute Genome Sequencing Center for Infectious Disease"/>
            <person name="Wu L."/>
            <person name="Ma J."/>
        </authorList>
    </citation>
    <scope>NUCLEOTIDE SEQUENCE [LARGE SCALE GENOMIC DNA]</scope>
    <source>
        <strain evidence="5 6">JCM 12398</strain>
    </source>
</reference>
<dbReference type="Pfam" id="PF13556">
    <property type="entry name" value="HTH_30"/>
    <property type="match status" value="1"/>
</dbReference>
<evidence type="ECO:0000313" key="5">
    <source>
        <dbReference type="EMBL" id="GAA1422753.1"/>
    </source>
</evidence>
<comment type="similarity">
    <text evidence="1">Belongs to the CdaR family.</text>
</comment>
<protein>
    <recommendedName>
        <fullName evidence="7">PucR C-terminal helix-turn-helix domain-containing protein</fullName>
    </recommendedName>
</protein>
<dbReference type="Gene3D" id="1.10.10.2840">
    <property type="entry name" value="PucR C-terminal helix-turn-helix domain"/>
    <property type="match status" value="1"/>
</dbReference>
<feature type="domain" description="CdaR GGDEF-like" evidence="4">
    <location>
        <begin position="162"/>
        <end position="281"/>
    </location>
</feature>
<keyword evidence="6" id="KW-1185">Reference proteome</keyword>
<comment type="caution">
    <text evidence="5">The sequence shown here is derived from an EMBL/GenBank/DDBJ whole genome shotgun (WGS) entry which is preliminary data.</text>
</comment>
<dbReference type="PANTHER" id="PTHR33744:SF7">
    <property type="entry name" value="PUCR FAMILY TRANSCRIPTIONAL REGULATOR"/>
    <property type="match status" value="1"/>
</dbReference>
<dbReference type="InterPro" id="IPR042070">
    <property type="entry name" value="PucR_C-HTH_sf"/>
</dbReference>
<dbReference type="Pfam" id="PF14361">
    <property type="entry name" value="RsbRD_N"/>
    <property type="match status" value="1"/>
</dbReference>
<evidence type="ECO:0000259" key="4">
    <source>
        <dbReference type="Pfam" id="PF17853"/>
    </source>
</evidence>